<keyword evidence="1" id="KW-0812">Transmembrane</keyword>
<proteinExistence type="predicted"/>
<feature type="transmembrane region" description="Helical" evidence="1">
    <location>
        <begin position="65"/>
        <end position="85"/>
    </location>
</feature>
<organism evidence="2 3">
    <name type="scientific">Byssothecium circinans</name>
    <dbReference type="NCBI Taxonomy" id="147558"/>
    <lineage>
        <taxon>Eukaryota</taxon>
        <taxon>Fungi</taxon>
        <taxon>Dikarya</taxon>
        <taxon>Ascomycota</taxon>
        <taxon>Pezizomycotina</taxon>
        <taxon>Dothideomycetes</taxon>
        <taxon>Pleosporomycetidae</taxon>
        <taxon>Pleosporales</taxon>
        <taxon>Massarineae</taxon>
        <taxon>Massarinaceae</taxon>
        <taxon>Byssothecium</taxon>
    </lineage>
</organism>
<feature type="non-terminal residue" evidence="2">
    <location>
        <position position="1"/>
    </location>
</feature>
<name>A0A6A5TRR5_9PLEO</name>
<sequence>LIHWQNTRAQAALPKHMLMRLAEVVLVAASIKLIASANHLFVLSIDSTWETISRRASSPFSPVNLWTLAIGLLAIAGWHLALIQISIAAGKSLGSRNGNEAWNENLGRVWLSLLLLSWSVCLVWEL</sequence>
<dbReference type="AlphaFoldDB" id="A0A6A5TRR5"/>
<feature type="transmembrane region" description="Helical" evidence="1">
    <location>
        <begin position="21"/>
        <end position="45"/>
    </location>
</feature>
<keyword evidence="1" id="KW-1133">Transmembrane helix</keyword>
<protein>
    <submittedName>
        <fullName evidence="2">Uncharacterized protein</fullName>
    </submittedName>
</protein>
<evidence type="ECO:0000313" key="3">
    <source>
        <dbReference type="Proteomes" id="UP000800035"/>
    </source>
</evidence>
<keyword evidence="1" id="KW-0472">Membrane</keyword>
<gene>
    <name evidence="2" type="ORF">CC80DRAFT_361156</name>
</gene>
<evidence type="ECO:0000256" key="1">
    <source>
        <dbReference type="SAM" id="Phobius"/>
    </source>
</evidence>
<feature type="non-terminal residue" evidence="2">
    <location>
        <position position="126"/>
    </location>
</feature>
<accession>A0A6A5TRR5</accession>
<keyword evidence="3" id="KW-1185">Reference proteome</keyword>
<dbReference type="EMBL" id="ML976999">
    <property type="protein sequence ID" value="KAF1954352.1"/>
    <property type="molecule type" value="Genomic_DNA"/>
</dbReference>
<dbReference type="Proteomes" id="UP000800035">
    <property type="component" value="Unassembled WGS sequence"/>
</dbReference>
<reference evidence="2" key="1">
    <citation type="journal article" date="2020" name="Stud. Mycol.">
        <title>101 Dothideomycetes genomes: a test case for predicting lifestyles and emergence of pathogens.</title>
        <authorList>
            <person name="Haridas S."/>
            <person name="Albert R."/>
            <person name="Binder M."/>
            <person name="Bloem J."/>
            <person name="Labutti K."/>
            <person name="Salamov A."/>
            <person name="Andreopoulos B."/>
            <person name="Baker S."/>
            <person name="Barry K."/>
            <person name="Bills G."/>
            <person name="Bluhm B."/>
            <person name="Cannon C."/>
            <person name="Castanera R."/>
            <person name="Culley D."/>
            <person name="Daum C."/>
            <person name="Ezra D."/>
            <person name="Gonzalez J."/>
            <person name="Henrissat B."/>
            <person name="Kuo A."/>
            <person name="Liang C."/>
            <person name="Lipzen A."/>
            <person name="Lutzoni F."/>
            <person name="Magnuson J."/>
            <person name="Mondo S."/>
            <person name="Nolan M."/>
            <person name="Ohm R."/>
            <person name="Pangilinan J."/>
            <person name="Park H.-J."/>
            <person name="Ramirez L."/>
            <person name="Alfaro M."/>
            <person name="Sun H."/>
            <person name="Tritt A."/>
            <person name="Yoshinaga Y."/>
            <person name="Zwiers L.-H."/>
            <person name="Turgeon B."/>
            <person name="Goodwin S."/>
            <person name="Spatafora J."/>
            <person name="Crous P."/>
            <person name="Grigoriev I."/>
        </authorList>
    </citation>
    <scope>NUCLEOTIDE SEQUENCE</scope>
    <source>
        <strain evidence="2">CBS 675.92</strain>
    </source>
</reference>
<evidence type="ECO:0000313" key="2">
    <source>
        <dbReference type="EMBL" id="KAF1954352.1"/>
    </source>
</evidence>